<gene>
    <name evidence="3" type="ORF">JR316_011699</name>
</gene>
<feature type="compositionally biased region" description="Polar residues" evidence="1">
    <location>
        <begin position="432"/>
        <end position="450"/>
    </location>
</feature>
<sequence length="700" mass="78703">MGTIAPTKVQIYTYYPQNFWKFEYEKVAYTRFMDSALKEELFESVLLDVPGLVEHLFPDSLFPIPFSSLENAVLETHWDSRQKVWKVYGAVKPSIFVTSAKPGVAETDLATFFNTISETLIEVSNSTEKSFKLSIDRRWVSNSSKSMLWGHQVKRKPDICLANKDKAATWHSTLVTTELKLKASDANDAFNQLANSACTIFSTQDDRRFHIGLSICDTSVRVYVFDRAGVIGSSHFHLSEDASLLIRLIAGLTLTDVGALGFDPSIKRNDDGSRTVSVAGVDYRILKTLFISDSIRGRGTVCWKASSGGSEYVIKNSWTDVSRLKTEADIMRMADGIEGIAQLIAEEIHSDNSLDNTNVKDYKRMDWYDKLEVRVHRRLVTTPVAQPVEYFKSKKELLSVIIDGIEAHARLLEKHILHRDISMANIMIHRPSQGSSNDTNTSSAEVQKPSTSVVASKRSVVSAKGILIDLDYALITNDESGKETQREADATGHRTGTLPFMAIDILMNATEGEHQAHHDIESFFYVLLWIMLQYAGPSGIERQDLDIKSVDTFKGWIHGRDIALIGATKWAIMSTVLPQIFEATVTKFVTLYFKDLVPCIEELRQLIFVRRNQGFNPTHEAVIAILRKHMLMLPDDDKWSRENDPAGYGPVGGKRKLETFQEEEEEAEEDPLEASPSAGRNKRAKTAPSRLIPTRRSVRI</sequence>
<feature type="region of interest" description="Disordered" evidence="1">
    <location>
        <begin position="639"/>
        <end position="700"/>
    </location>
</feature>
<organism evidence="3">
    <name type="scientific">Psilocybe cubensis</name>
    <name type="common">Psychedelic mushroom</name>
    <name type="synonym">Stropharia cubensis</name>
    <dbReference type="NCBI Taxonomy" id="181762"/>
    <lineage>
        <taxon>Eukaryota</taxon>
        <taxon>Fungi</taxon>
        <taxon>Dikarya</taxon>
        <taxon>Basidiomycota</taxon>
        <taxon>Agaricomycotina</taxon>
        <taxon>Agaricomycetes</taxon>
        <taxon>Agaricomycetidae</taxon>
        <taxon>Agaricales</taxon>
        <taxon>Agaricineae</taxon>
        <taxon>Strophariaceae</taxon>
        <taxon>Psilocybe</taxon>
    </lineage>
</organism>
<dbReference type="InterPro" id="IPR040976">
    <property type="entry name" value="Pkinase_fungal"/>
</dbReference>
<dbReference type="EMBL" id="JAFIQS010000015">
    <property type="protein sequence ID" value="KAG5163352.1"/>
    <property type="molecule type" value="Genomic_DNA"/>
</dbReference>
<reference evidence="3" key="1">
    <citation type="submission" date="2021-02" db="EMBL/GenBank/DDBJ databases">
        <title>Psilocybe cubensis genome.</title>
        <authorList>
            <person name="Mckernan K.J."/>
            <person name="Crawford S."/>
            <person name="Trippe A."/>
            <person name="Kane L.T."/>
            <person name="Mclaughlin S."/>
        </authorList>
    </citation>
    <scope>NUCLEOTIDE SEQUENCE [LARGE SCALE GENOMIC DNA]</scope>
    <source>
        <strain evidence="3">MGC-MH-2018</strain>
    </source>
</reference>
<evidence type="ECO:0000313" key="3">
    <source>
        <dbReference type="EMBL" id="KAG5163352.1"/>
    </source>
</evidence>
<accession>A0A8H8CEL8</accession>
<dbReference type="PANTHER" id="PTHR38248:SF2">
    <property type="entry name" value="FUNK1 11"/>
    <property type="match status" value="1"/>
</dbReference>
<dbReference type="InterPro" id="IPR011009">
    <property type="entry name" value="Kinase-like_dom_sf"/>
</dbReference>
<feature type="domain" description="Fungal-type protein kinase" evidence="2">
    <location>
        <begin position="157"/>
        <end position="531"/>
    </location>
</feature>
<dbReference type="Gene3D" id="1.10.510.10">
    <property type="entry name" value="Transferase(Phosphotransferase) domain 1"/>
    <property type="match status" value="1"/>
</dbReference>
<proteinExistence type="predicted"/>
<evidence type="ECO:0000259" key="2">
    <source>
        <dbReference type="Pfam" id="PF17667"/>
    </source>
</evidence>
<dbReference type="SUPFAM" id="SSF56112">
    <property type="entry name" value="Protein kinase-like (PK-like)"/>
    <property type="match status" value="1"/>
</dbReference>
<feature type="compositionally biased region" description="Acidic residues" evidence="1">
    <location>
        <begin position="660"/>
        <end position="672"/>
    </location>
</feature>
<dbReference type="PANTHER" id="PTHR38248">
    <property type="entry name" value="FUNK1 6"/>
    <property type="match status" value="1"/>
</dbReference>
<dbReference type="PROSITE" id="PS00109">
    <property type="entry name" value="PROTEIN_KINASE_TYR"/>
    <property type="match status" value="1"/>
</dbReference>
<dbReference type="GO" id="GO:0004672">
    <property type="term" value="F:protein kinase activity"/>
    <property type="evidence" value="ECO:0007669"/>
    <property type="project" value="InterPro"/>
</dbReference>
<dbReference type="AlphaFoldDB" id="A0A8H8CEL8"/>
<evidence type="ECO:0000256" key="1">
    <source>
        <dbReference type="SAM" id="MobiDB-lite"/>
    </source>
</evidence>
<dbReference type="Pfam" id="PF17667">
    <property type="entry name" value="Pkinase_fungal"/>
    <property type="match status" value="1"/>
</dbReference>
<dbReference type="InterPro" id="IPR008266">
    <property type="entry name" value="Tyr_kinase_AS"/>
</dbReference>
<comment type="caution">
    <text evidence="3">The sequence shown here is derived from an EMBL/GenBank/DDBJ whole genome shotgun (WGS) entry which is preliminary data.</text>
</comment>
<name>A0A8H8CEL8_PSICU</name>
<protein>
    <recommendedName>
        <fullName evidence="2">Fungal-type protein kinase domain-containing protein</fullName>
    </recommendedName>
</protein>
<feature type="region of interest" description="Disordered" evidence="1">
    <location>
        <begin position="430"/>
        <end position="450"/>
    </location>
</feature>